<evidence type="ECO:0000256" key="1">
    <source>
        <dbReference type="ARBA" id="ARBA00023002"/>
    </source>
</evidence>
<feature type="domain" description="DUF6537" evidence="3">
    <location>
        <begin position="937"/>
        <end position="1136"/>
    </location>
</feature>
<dbReference type="InterPro" id="IPR002869">
    <property type="entry name" value="Pyrv_flavodox_OxRed_cen"/>
</dbReference>
<dbReference type="RefSeq" id="WP_092680759.1">
    <property type="nucleotide sequence ID" value="NZ_FNMZ01000002.1"/>
</dbReference>
<dbReference type="Proteomes" id="UP000199118">
    <property type="component" value="Unassembled WGS sequence"/>
</dbReference>
<dbReference type="PANTHER" id="PTHR48084">
    <property type="entry name" value="2-OXOGLUTARATE OXIDOREDUCTASE SUBUNIT KORB-RELATED"/>
    <property type="match status" value="1"/>
</dbReference>
<accession>A0A1H2WXF1</accession>
<dbReference type="PANTHER" id="PTHR48084:SF3">
    <property type="entry name" value="SUBUNIT OF PYRUVATE:FLAVODOXIN OXIDOREDUCTASE"/>
    <property type="match status" value="1"/>
</dbReference>
<dbReference type="SUPFAM" id="SSF53323">
    <property type="entry name" value="Pyruvate-ferredoxin oxidoreductase, PFOR, domain III"/>
    <property type="match status" value="1"/>
</dbReference>
<dbReference type="STRING" id="356660.SAMN05444336_102531"/>
<evidence type="ECO:0000313" key="4">
    <source>
        <dbReference type="EMBL" id="SDW85290.1"/>
    </source>
</evidence>
<dbReference type="OrthoDB" id="9803617at2"/>
<dbReference type="EMBL" id="FNMZ01000002">
    <property type="protein sequence ID" value="SDW85290.1"/>
    <property type="molecule type" value="Genomic_DNA"/>
</dbReference>
<dbReference type="Gene3D" id="3.40.920.10">
    <property type="entry name" value="Pyruvate-ferredoxin oxidoreductase, PFOR, domain III"/>
    <property type="match status" value="1"/>
</dbReference>
<dbReference type="SUPFAM" id="SSF52518">
    <property type="entry name" value="Thiamin diphosphate-binding fold (THDP-binding)"/>
    <property type="match status" value="2"/>
</dbReference>
<proteinExistence type="predicted"/>
<dbReference type="SUPFAM" id="SSF52922">
    <property type="entry name" value="TK C-terminal domain-like"/>
    <property type="match status" value="1"/>
</dbReference>
<dbReference type="Pfam" id="PF20169">
    <property type="entry name" value="DUF6537"/>
    <property type="match status" value="1"/>
</dbReference>
<keyword evidence="1" id="KW-0560">Oxidoreductase</keyword>
<keyword evidence="5" id="KW-1185">Reference proteome</keyword>
<dbReference type="InterPro" id="IPR029061">
    <property type="entry name" value="THDP-binding"/>
</dbReference>
<dbReference type="GO" id="GO:0016903">
    <property type="term" value="F:oxidoreductase activity, acting on the aldehyde or oxo group of donors"/>
    <property type="evidence" value="ECO:0007669"/>
    <property type="project" value="InterPro"/>
</dbReference>
<dbReference type="Gene3D" id="3.40.50.970">
    <property type="match status" value="1"/>
</dbReference>
<evidence type="ECO:0000259" key="2">
    <source>
        <dbReference type="Pfam" id="PF01558"/>
    </source>
</evidence>
<reference evidence="4 5" key="1">
    <citation type="submission" date="2016-10" db="EMBL/GenBank/DDBJ databases">
        <authorList>
            <person name="de Groot N.N."/>
        </authorList>
    </citation>
    <scope>NUCLEOTIDE SEQUENCE [LARGE SCALE GENOMIC DNA]</scope>
    <source>
        <strain evidence="4 5">DSM 17890</strain>
    </source>
</reference>
<dbReference type="InterPro" id="IPR009014">
    <property type="entry name" value="Transketo_C/PFOR_II"/>
</dbReference>
<keyword evidence="4" id="KW-0670">Pyruvate</keyword>
<dbReference type="InterPro" id="IPR051457">
    <property type="entry name" value="2-oxoacid:Fd_oxidoreductase"/>
</dbReference>
<dbReference type="InterPro" id="IPR019752">
    <property type="entry name" value="Pyrv/ketoisovalerate_OxRed_cat"/>
</dbReference>
<protein>
    <submittedName>
        <fullName evidence="4">Indolepyruvate ferredoxin oxidoreductase</fullName>
    </submittedName>
</protein>
<organism evidence="4 5">
    <name type="scientific">Albimonas donghaensis</name>
    <dbReference type="NCBI Taxonomy" id="356660"/>
    <lineage>
        <taxon>Bacteria</taxon>
        <taxon>Pseudomonadati</taxon>
        <taxon>Pseudomonadota</taxon>
        <taxon>Alphaproteobacteria</taxon>
        <taxon>Rhodobacterales</taxon>
        <taxon>Paracoccaceae</taxon>
        <taxon>Albimonas</taxon>
    </lineage>
</organism>
<evidence type="ECO:0000313" key="5">
    <source>
        <dbReference type="Proteomes" id="UP000199118"/>
    </source>
</evidence>
<feature type="domain" description="Pyruvate/ketoisovalerate oxidoreductase catalytic" evidence="2">
    <location>
        <begin position="723"/>
        <end position="909"/>
    </location>
</feature>
<name>A0A1H2WXF1_9RHOB</name>
<sequence>MAPLDAQVALTDKYRVSRGAALMNGMQALVRLVIEQADADKDAGWKTGGYVSGYRGSPIGGFDMELMRASAELEERNVVFNPGLNEDLAATAIAGTQTLGVVDDPEVEGVFSLWYGKGPGVDRSLDAIKHAALAGASPRGGLMFLLGDDPVSKSSTTAHQSETAMMHVQVPVLYPASVHEYVPLGLHGIAMSRHTGAATSLKIVTDTADSTATVALDRLRPENIVYPTLPGFELPLHNTGTLLPYVAQERRMGVRLQACMDYAYANKLNEAVFQPSGQKRLGIVAVGKGYVDAMSGLRMLDLDADRAAAAGIGMFRMRMTWPVEPKSLMEFVQGYDQILVIEEKRGIVEDALARMLVNLPGPRPLVTGKLDAQGAPLTQDWGELQPDTVAEVISREACGMGLIEATPPAPPRLTGNAPTAPRTPYFCAGCPHNRSTKLPDGSLAGGGIGCHAMSVMHDSLNTQIFTQMGGEGMHWVGRANFAGRKHMFQNIGDGTFTHSGLLAVRAAVASGVNITYKLLYNDAVAMTGGQVMEGQPLPSDMARQVLSVGVKRVVVVSDDVEATKETGDWPSANVSFHDRSEHILVQTQLREEEGTTVLLYVQTCAAEKRRRRKRGKFADPPKRVVINPLVCEGCGDCGIQSNCVAVKPLDTPFGVKRRVDQTACNKDYSCLEGFCPSFVTVEGEESDPLLGKKGIRHQPPEDALPEPTIAPPADWGALITGIGGTGVVTVAAVLGMAARLEGLHSLALDQTGLSQKNGAVQSHLQIGPLPIDDRPARVGRGKGKLLLACDMLVGAGDEAMALLDPAEGRAIANAEVEPLPMFAKDPNARPDAGQLSARLTQHLGESRVMVQDVKHLATALVGDGMGANLMLVGVACQAGTLPVTPEAIERAIKLNGAAVEMNLAAFRWGRWIAHDPARAEAAAGEKKLPSWLTEDYDALVARFESYLTDYQSARYARKFREALAKVEAAEEAAWPGRRDLSRLAARALHKSMAIKDEYEVARLHRHPDWLAQLGRDYAPDARVSTWLAPPMLAKTDPLTGHPKKKAFGPWVQKAFGTLAGMKALRGTPLDVFGRTEERKSERALVGETFKLVDLVAGKLSPATEARCREALSLPLEIKGFGHVKAANQARVKPEWDRLVADLSSIA</sequence>
<dbReference type="AlphaFoldDB" id="A0A1H2WXF1"/>
<dbReference type="NCBIfam" id="NF009588">
    <property type="entry name" value="PRK13029.1"/>
    <property type="match status" value="1"/>
</dbReference>
<dbReference type="Pfam" id="PF01558">
    <property type="entry name" value="POR"/>
    <property type="match status" value="1"/>
</dbReference>
<dbReference type="NCBIfam" id="NF009589">
    <property type="entry name" value="PRK13030.1"/>
    <property type="match status" value="1"/>
</dbReference>
<gene>
    <name evidence="4" type="ORF">SAMN05444336_102531</name>
</gene>
<evidence type="ECO:0000259" key="3">
    <source>
        <dbReference type="Pfam" id="PF20169"/>
    </source>
</evidence>
<dbReference type="InterPro" id="IPR046667">
    <property type="entry name" value="DUF6537"/>
</dbReference>